<evidence type="ECO:0000256" key="4">
    <source>
        <dbReference type="PIRSR" id="PIRSR602129-50"/>
    </source>
</evidence>
<evidence type="ECO:0000256" key="2">
    <source>
        <dbReference type="ARBA" id="ARBA00022898"/>
    </source>
</evidence>
<evidence type="ECO:0000313" key="6">
    <source>
        <dbReference type="Proteomes" id="UP000281985"/>
    </source>
</evidence>
<evidence type="ECO:0000256" key="1">
    <source>
        <dbReference type="ARBA" id="ARBA00001933"/>
    </source>
</evidence>
<dbReference type="InterPro" id="IPR015421">
    <property type="entry name" value="PyrdxlP-dep_Trfase_major"/>
</dbReference>
<dbReference type="OrthoDB" id="9803665at2"/>
<protein>
    <submittedName>
        <fullName evidence="5">Decarboxylase</fullName>
    </submittedName>
</protein>
<dbReference type="Gene3D" id="3.40.640.10">
    <property type="entry name" value="Type I PLP-dependent aspartate aminotransferase-like (Major domain)"/>
    <property type="match status" value="1"/>
</dbReference>
<dbReference type="InterPro" id="IPR015424">
    <property type="entry name" value="PyrdxlP-dep_Trfase"/>
</dbReference>
<dbReference type="EMBL" id="REFV01000005">
    <property type="protein sequence ID" value="RMB60521.1"/>
    <property type="molecule type" value="Genomic_DNA"/>
</dbReference>
<dbReference type="InterPro" id="IPR002129">
    <property type="entry name" value="PyrdxlP-dep_de-COase"/>
</dbReference>
<reference evidence="5 6" key="1">
    <citation type="submission" date="2018-10" db="EMBL/GenBank/DDBJ databases">
        <title>Dokdonia luteus sp. nov., isolated from sea water.</title>
        <authorList>
            <person name="Zhou L.Y."/>
            <person name="Du Z.J."/>
        </authorList>
    </citation>
    <scope>NUCLEOTIDE SEQUENCE [LARGE SCALE GENOMIC DNA]</scope>
    <source>
        <strain evidence="5 6">SH27</strain>
    </source>
</reference>
<dbReference type="PANTHER" id="PTHR42735:SF4">
    <property type="entry name" value="PYRIDOXAL PHOSPHATE-DEPENDENT DECARBOXYLASE FAMILY PROTEIN"/>
    <property type="match status" value="1"/>
</dbReference>
<dbReference type="PANTHER" id="PTHR42735">
    <property type="match status" value="1"/>
</dbReference>
<comment type="caution">
    <text evidence="5">The sequence shown here is derived from an EMBL/GenBank/DDBJ whole genome shotgun (WGS) entry which is preliminary data.</text>
</comment>
<name>A0A3M0G6C5_9FLAO</name>
<gene>
    <name evidence="5" type="ORF">EAX61_06785</name>
</gene>
<dbReference type="Pfam" id="PF00282">
    <property type="entry name" value="Pyridoxal_deC"/>
    <property type="match status" value="1"/>
</dbReference>
<feature type="modified residue" description="N6-(pyridoxal phosphate)lysine" evidence="4">
    <location>
        <position position="464"/>
    </location>
</feature>
<evidence type="ECO:0000313" key="5">
    <source>
        <dbReference type="EMBL" id="RMB60521.1"/>
    </source>
</evidence>
<comment type="cofactor">
    <cofactor evidence="1 4">
        <name>pyridoxal 5'-phosphate</name>
        <dbReference type="ChEBI" id="CHEBI:597326"/>
    </cofactor>
</comment>
<sequence length="748" mass="82908">MLHNDKESAIRFAENLHKKHCNLDHSRKIELDGHSAETLEALFLGTHGGNSSKMYELMGLAIAGNTMYRNNYHPEDPDYLDEAVKATDDYKATLDLLETEYGKLVEQLQGSGTFFSMRSIGHMLWDTTMPGILGYFAALLYNQNNVAAEASPVTTLMEIQVGNELCKMLGYLIMPMLPGADSHPIDEITAWGHITCDGSVANLEGLWMARNLTLYPVSVRAALQNEAVLAPAKNFQVTLLNGSKVSLLTLDDWSVVNLPIDEILAIPDNLAKQYGIDITTLGNAISKYTVQNLGYTDILRKYLPTISNSPVSLCTATRHYSWPKGAAIAGVGSANMISVKVDNRARMDITHLEELLENCLNQKIPLLNVVVIIGSTEESAVDPLKEVLALREKFRARGLEFAIHSDAAWGGYYRTMLISPDDNDPTHFKRLHQSKLAFLPMSDYVKEQYEVLGQTDSITIDPHKSGYVPYPAGGLCYRNSAMRNLVAFTAPVVYHGGVDPTVGVYGVEGSKPGAAAAAVYLSHKVIRPNADGYGKLSGKCFFNSKRLYAALVCLNIENLPFFFVPLVPIPAIQQGGDEATILAQYEFIRDRIVNVTDEQLLADTEAFNLFKELGGDQSIITYMFNYYEDDGSKNTNLDKVNKLNDDVYRTFSFNDKPGVQEHVPELVVTSSSFTRDNYGDMLMDDLRGRLGVTDNPDEKINFIISTMMNPFLSNTVKGSFIPTIIEIMIRNLTDLSQKVKNNQPIIIS</sequence>
<dbReference type="GO" id="GO:0016830">
    <property type="term" value="F:carbon-carbon lyase activity"/>
    <property type="evidence" value="ECO:0007669"/>
    <property type="project" value="InterPro"/>
</dbReference>
<evidence type="ECO:0000256" key="3">
    <source>
        <dbReference type="ARBA" id="ARBA00023239"/>
    </source>
</evidence>
<keyword evidence="6" id="KW-1185">Reference proteome</keyword>
<dbReference type="AlphaFoldDB" id="A0A3M0G6C5"/>
<organism evidence="5 6">
    <name type="scientific">Dokdonia sinensis</name>
    <dbReference type="NCBI Taxonomy" id="2479847"/>
    <lineage>
        <taxon>Bacteria</taxon>
        <taxon>Pseudomonadati</taxon>
        <taxon>Bacteroidota</taxon>
        <taxon>Flavobacteriia</taxon>
        <taxon>Flavobacteriales</taxon>
        <taxon>Flavobacteriaceae</taxon>
        <taxon>Dokdonia</taxon>
    </lineage>
</organism>
<dbReference type="GO" id="GO:0019752">
    <property type="term" value="P:carboxylic acid metabolic process"/>
    <property type="evidence" value="ECO:0007669"/>
    <property type="project" value="InterPro"/>
</dbReference>
<keyword evidence="3" id="KW-0456">Lyase</keyword>
<dbReference type="Proteomes" id="UP000281985">
    <property type="component" value="Unassembled WGS sequence"/>
</dbReference>
<dbReference type="InterPro" id="IPR050477">
    <property type="entry name" value="GrpII_AminoAcid_Decarb"/>
</dbReference>
<dbReference type="SUPFAM" id="SSF53383">
    <property type="entry name" value="PLP-dependent transferases"/>
    <property type="match status" value="1"/>
</dbReference>
<keyword evidence="2 4" id="KW-0663">Pyridoxal phosphate</keyword>
<dbReference type="RefSeq" id="WP_121916925.1">
    <property type="nucleotide sequence ID" value="NZ_REFV01000005.1"/>
</dbReference>
<dbReference type="GO" id="GO:0030170">
    <property type="term" value="F:pyridoxal phosphate binding"/>
    <property type="evidence" value="ECO:0007669"/>
    <property type="project" value="InterPro"/>
</dbReference>
<accession>A0A3M0G6C5</accession>
<proteinExistence type="predicted"/>